<feature type="non-terminal residue" evidence="1">
    <location>
        <position position="1"/>
    </location>
</feature>
<evidence type="ECO:0000313" key="1">
    <source>
        <dbReference type="EMBL" id="GAJ16024.1"/>
    </source>
</evidence>
<comment type="caution">
    <text evidence="1">The sequence shown here is derived from an EMBL/GenBank/DDBJ whole genome shotgun (WGS) entry which is preliminary data.</text>
</comment>
<dbReference type="AlphaFoldDB" id="X1UES8"/>
<organism evidence="1">
    <name type="scientific">marine sediment metagenome</name>
    <dbReference type="NCBI Taxonomy" id="412755"/>
    <lineage>
        <taxon>unclassified sequences</taxon>
        <taxon>metagenomes</taxon>
        <taxon>ecological metagenomes</taxon>
    </lineage>
</organism>
<proteinExistence type="predicted"/>
<name>X1UES8_9ZZZZ</name>
<sequence length="99" mass="11424">SERLLKVAIEREPLGVAKQLGYEVHRLSPKDIVDKDDYARGYRYRLSKADPRQPYPQIIMARNEGEVATFLKRQIEGNPIPEEVPAVPEVRRIGVLLWD</sequence>
<protein>
    <submittedName>
        <fullName evidence="1">Uncharacterized protein</fullName>
    </submittedName>
</protein>
<accession>X1UES8</accession>
<gene>
    <name evidence="1" type="ORF">S12H4_44662</name>
</gene>
<reference evidence="1" key="1">
    <citation type="journal article" date="2014" name="Front. Microbiol.">
        <title>High frequency of phylogenetically diverse reductive dehalogenase-homologous genes in deep subseafloor sedimentary metagenomes.</title>
        <authorList>
            <person name="Kawai M."/>
            <person name="Futagami T."/>
            <person name="Toyoda A."/>
            <person name="Takaki Y."/>
            <person name="Nishi S."/>
            <person name="Hori S."/>
            <person name="Arai W."/>
            <person name="Tsubouchi T."/>
            <person name="Morono Y."/>
            <person name="Uchiyama I."/>
            <person name="Ito T."/>
            <person name="Fujiyama A."/>
            <person name="Inagaki F."/>
            <person name="Takami H."/>
        </authorList>
    </citation>
    <scope>NUCLEOTIDE SEQUENCE</scope>
    <source>
        <strain evidence="1">Expedition CK06-06</strain>
    </source>
</reference>
<dbReference type="EMBL" id="BARW01027541">
    <property type="protein sequence ID" value="GAJ16024.1"/>
    <property type="molecule type" value="Genomic_DNA"/>
</dbReference>